<gene>
    <name evidence="4" type="ORF">ABEG17_02505</name>
</gene>
<dbReference type="Gene3D" id="3.40.50.300">
    <property type="entry name" value="P-loop containing nucleotide triphosphate hydrolases"/>
    <property type="match status" value="1"/>
</dbReference>
<protein>
    <submittedName>
        <fullName evidence="4">AAA family ATPase</fullName>
    </submittedName>
</protein>
<dbReference type="InterPro" id="IPR000792">
    <property type="entry name" value="Tscrpt_reg_LuxR_C"/>
</dbReference>
<dbReference type="Gene3D" id="1.25.40.10">
    <property type="entry name" value="Tetratricopeptide repeat domain"/>
    <property type="match status" value="1"/>
</dbReference>
<dbReference type="SUPFAM" id="SSF52540">
    <property type="entry name" value="P-loop containing nucleoside triphosphate hydrolases"/>
    <property type="match status" value="1"/>
</dbReference>
<dbReference type="PANTHER" id="PTHR16305:SF35">
    <property type="entry name" value="TRANSCRIPTIONAL ACTIVATOR DOMAIN"/>
    <property type="match status" value="1"/>
</dbReference>
<keyword evidence="2" id="KW-0067">ATP-binding</keyword>
<dbReference type="Pfam" id="PF13191">
    <property type="entry name" value="AAA_16"/>
    <property type="match status" value="1"/>
</dbReference>
<name>A0AAU7JVE1_9MICO</name>
<evidence type="ECO:0000313" key="4">
    <source>
        <dbReference type="EMBL" id="XBO44216.1"/>
    </source>
</evidence>
<reference evidence="4" key="1">
    <citation type="submission" date="2024-05" db="EMBL/GenBank/DDBJ databases">
        <authorList>
            <person name="Kim S."/>
            <person name="Heo J."/>
            <person name="Choi H."/>
            <person name="Choi Y."/>
            <person name="Kwon S.-W."/>
            <person name="Kim Y."/>
        </authorList>
    </citation>
    <scope>NUCLEOTIDE SEQUENCE</scope>
    <source>
        <strain evidence="4">KACC 23699</strain>
    </source>
</reference>
<evidence type="ECO:0000259" key="3">
    <source>
        <dbReference type="PROSITE" id="PS50043"/>
    </source>
</evidence>
<dbReference type="PANTHER" id="PTHR16305">
    <property type="entry name" value="TESTICULAR SOLUBLE ADENYLYL CYCLASE"/>
    <property type="match status" value="1"/>
</dbReference>
<dbReference type="InterPro" id="IPR011990">
    <property type="entry name" value="TPR-like_helical_dom_sf"/>
</dbReference>
<dbReference type="InterPro" id="IPR036388">
    <property type="entry name" value="WH-like_DNA-bd_sf"/>
</dbReference>
<dbReference type="Pfam" id="PF00196">
    <property type="entry name" value="GerE"/>
    <property type="match status" value="1"/>
</dbReference>
<organism evidence="4">
    <name type="scientific">Pedococcus sp. KACC 23699</name>
    <dbReference type="NCBI Taxonomy" id="3149228"/>
    <lineage>
        <taxon>Bacteria</taxon>
        <taxon>Bacillati</taxon>
        <taxon>Actinomycetota</taxon>
        <taxon>Actinomycetes</taxon>
        <taxon>Micrococcales</taxon>
        <taxon>Intrasporangiaceae</taxon>
        <taxon>Pedococcus</taxon>
    </lineage>
</organism>
<keyword evidence="1" id="KW-0547">Nucleotide-binding</keyword>
<dbReference type="InterPro" id="IPR027417">
    <property type="entry name" value="P-loop_NTPase"/>
</dbReference>
<dbReference type="GO" id="GO:0006355">
    <property type="term" value="P:regulation of DNA-templated transcription"/>
    <property type="evidence" value="ECO:0007669"/>
    <property type="project" value="InterPro"/>
</dbReference>
<dbReference type="CDD" id="cd06170">
    <property type="entry name" value="LuxR_C_like"/>
    <property type="match status" value="1"/>
</dbReference>
<evidence type="ECO:0000256" key="2">
    <source>
        <dbReference type="ARBA" id="ARBA00022840"/>
    </source>
</evidence>
<proteinExistence type="predicted"/>
<feature type="domain" description="HTH luxR-type" evidence="3">
    <location>
        <begin position="847"/>
        <end position="912"/>
    </location>
</feature>
<dbReference type="GO" id="GO:0004016">
    <property type="term" value="F:adenylate cyclase activity"/>
    <property type="evidence" value="ECO:0007669"/>
    <property type="project" value="TreeGrafter"/>
</dbReference>
<evidence type="ECO:0000256" key="1">
    <source>
        <dbReference type="ARBA" id="ARBA00022741"/>
    </source>
</evidence>
<dbReference type="AlphaFoldDB" id="A0AAU7JVE1"/>
<dbReference type="GO" id="GO:0005737">
    <property type="term" value="C:cytoplasm"/>
    <property type="evidence" value="ECO:0007669"/>
    <property type="project" value="TreeGrafter"/>
</dbReference>
<dbReference type="PROSITE" id="PS50043">
    <property type="entry name" value="HTH_LUXR_2"/>
    <property type="match status" value="1"/>
</dbReference>
<accession>A0AAU7JVE1</accession>
<dbReference type="RefSeq" id="WP_406831704.1">
    <property type="nucleotide sequence ID" value="NZ_CP157483.1"/>
</dbReference>
<dbReference type="InterPro" id="IPR016032">
    <property type="entry name" value="Sig_transdc_resp-reg_C-effctor"/>
</dbReference>
<sequence length="917" mass="98737">MDLIGREDVLAQAHRVLATTLHSGQGAVLLITGDPGTGKSSVVSAVVERAGSLGFAVGTGKAEEADQIAPGAPLLVALRSGQAPVLDSDSFTALSSLYDHRLWLVDRLASLLEEEASRRPIVIAIDDLQWADRLTRFALDVLPPRLAGSPVVWVMASRDRPSSATSEPIKTGPAEVPLHQIELAPLSESDVMSWAARRLGSTPSGRAAELLHGAGGNPFLVAELLTGLVLARAAGDVSDEIPQTIKQMVTQRCHAMPEASQRAVRISAVLGHPIHLDDLMDLLGDDIIDLDTDWLSPLITYGVFAARAEWVVFRHDLIRQTVYDTTSAAVRRDLHRRCARWILRNDGSALAAAPHALAFARSGDAEAIRILSAAAAASSEVDPVGAADLARSAYLLTKRDTADHMELGLQTLGLLPAAHRDTEAIELADRLLAVASDVEVAAQLEFLARGALWRTGALEEILTRTEAFANVEVSQVAGTRLRSIQALTMTRSHASDAARQFAEDTLAASRRLRDRPSEQMALEALGEVARKEGRHRDAHRHFHHLRSLFGKSYLAPEIASLQHLDRYDEAHRLLRDARGEANAAGVTVAPALIEAQIWQDHDLGRVEDAEVGARTLVRLADEVGDEDSAHGAHLILAWLCVTRGELHEAREQLTISLDSPVPDPPNTTLSEALVTGWLSAAEGDAAAAVRILEPLLNGAPLTLSYWPWIPGRMRNFADIGLAASNGDLVRRAAHIASIGAERNPGVSSFEGQALLLRGLVDQNLDVLAGAVRILEDGPRELLLARALTDYGLALLEAGQRKNGISALDRAWGPFERFDIRSGMETVQMALRSAGVRRKHWLPSPRRAKTGWESLTTGERRVAGLVGSGASNRAAAEALGLSPNTVATHLRSIFAKLDVSSRVQLANALRDVEFSQGR</sequence>
<dbReference type="InterPro" id="IPR041664">
    <property type="entry name" value="AAA_16"/>
</dbReference>
<dbReference type="EMBL" id="CP157483">
    <property type="protein sequence ID" value="XBO44216.1"/>
    <property type="molecule type" value="Genomic_DNA"/>
</dbReference>
<dbReference type="GO" id="GO:0005524">
    <property type="term" value="F:ATP binding"/>
    <property type="evidence" value="ECO:0007669"/>
    <property type="project" value="UniProtKB-KW"/>
</dbReference>
<dbReference type="SMART" id="SM00421">
    <property type="entry name" value="HTH_LUXR"/>
    <property type="match status" value="1"/>
</dbReference>
<dbReference type="PRINTS" id="PR00038">
    <property type="entry name" value="HTHLUXR"/>
</dbReference>
<dbReference type="GO" id="GO:0003677">
    <property type="term" value="F:DNA binding"/>
    <property type="evidence" value="ECO:0007669"/>
    <property type="project" value="InterPro"/>
</dbReference>
<dbReference type="SUPFAM" id="SSF46894">
    <property type="entry name" value="C-terminal effector domain of the bipartite response regulators"/>
    <property type="match status" value="1"/>
</dbReference>
<dbReference type="Gene3D" id="1.10.10.10">
    <property type="entry name" value="Winged helix-like DNA-binding domain superfamily/Winged helix DNA-binding domain"/>
    <property type="match status" value="1"/>
</dbReference>